<dbReference type="Proteomes" id="UP000603457">
    <property type="component" value="Unassembled WGS sequence"/>
</dbReference>
<accession>A0ABR8FTT1</accession>
<comment type="caution">
    <text evidence="2">The sequence shown here is derived from an EMBL/GenBank/DDBJ whole genome shotgun (WGS) entry which is preliminary data.</text>
</comment>
<sequence length="226" mass="25528">MQILKTENKKSNILPLFAVATFGLNIFALLLLMFHGSMLQALKQQLTPQSLVQLIDGQAVTVDPKPSFERYPETIRRFVGETISLMLTWSEQQPPQTAWDISSQMVSNNIKQKLLLEIISLKSGSQFQTINKGSEYVLVIDSISQPTKITEGTWKVEIYAHQLSFTNYDKLGVSSPFNKQILVQVVDEPLASLPDKPLSWHLAAYRLGEARLQIYNICDIKDKNCS</sequence>
<keyword evidence="1" id="KW-1133">Transmembrane helix</keyword>
<proteinExistence type="predicted"/>
<evidence type="ECO:0000313" key="2">
    <source>
        <dbReference type="EMBL" id="MBD2593725.1"/>
    </source>
</evidence>
<evidence type="ECO:0000313" key="3">
    <source>
        <dbReference type="Proteomes" id="UP000603457"/>
    </source>
</evidence>
<dbReference type="RefSeq" id="WP_190966654.1">
    <property type="nucleotide sequence ID" value="NZ_JACJTB010000003.1"/>
</dbReference>
<feature type="transmembrane region" description="Helical" evidence="1">
    <location>
        <begin position="12"/>
        <end position="34"/>
    </location>
</feature>
<keyword evidence="1" id="KW-0812">Transmembrane</keyword>
<keyword evidence="1" id="KW-0472">Membrane</keyword>
<reference evidence="2 3" key="1">
    <citation type="journal article" date="2020" name="ISME J.">
        <title>Comparative genomics reveals insights into cyanobacterial evolution and habitat adaptation.</title>
        <authorList>
            <person name="Chen M.Y."/>
            <person name="Teng W.K."/>
            <person name="Zhao L."/>
            <person name="Hu C.X."/>
            <person name="Zhou Y.K."/>
            <person name="Han B.P."/>
            <person name="Song L.R."/>
            <person name="Shu W.S."/>
        </authorList>
    </citation>
    <scope>NUCLEOTIDE SEQUENCE [LARGE SCALE GENOMIC DNA]</scope>
    <source>
        <strain evidence="2 3">FACHB-130</strain>
    </source>
</reference>
<protein>
    <submittedName>
        <fullName evidence="2">Uncharacterized protein</fullName>
    </submittedName>
</protein>
<gene>
    <name evidence="2" type="ORF">H6G74_05195</name>
</gene>
<organism evidence="2 3">
    <name type="scientific">Nostoc spongiaeforme FACHB-130</name>
    <dbReference type="NCBI Taxonomy" id="1357510"/>
    <lineage>
        <taxon>Bacteria</taxon>
        <taxon>Bacillati</taxon>
        <taxon>Cyanobacteriota</taxon>
        <taxon>Cyanophyceae</taxon>
        <taxon>Nostocales</taxon>
        <taxon>Nostocaceae</taxon>
        <taxon>Nostoc</taxon>
    </lineage>
</organism>
<dbReference type="EMBL" id="JACJTB010000003">
    <property type="protein sequence ID" value="MBD2593725.1"/>
    <property type="molecule type" value="Genomic_DNA"/>
</dbReference>
<evidence type="ECO:0000256" key="1">
    <source>
        <dbReference type="SAM" id="Phobius"/>
    </source>
</evidence>
<keyword evidence="3" id="KW-1185">Reference proteome</keyword>
<name>A0ABR8FTT1_9NOSO</name>